<dbReference type="eggNOG" id="COG1409">
    <property type="taxonomic scope" value="Bacteria"/>
</dbReference>
<evidence type="ECO:0000313" key="3">
    <source>
        <dbReference type="Proteomes" id="UP000001880"/>
    </source>
</evidence>
<name>D0LN08_HALO1</name>
<proteinExistence type="predicted"/>
<dbReference type="SUPFAM" id="SSF56300">
    <property type="entry name" value="Metallo-dependent phosphatases"/>
    <property type="match status" value="1"/>
</dbReference>
<dbReference type="PANTHER" id="PTHR31302">
    <property type="entry name" value="TRANSMEMBRANE PROTEIN WITH METALLOPHOSPHOESTERASE DOMAIN-RELATED"/>
    <property type="match status" value="1"/>
</dbReference>
<dbReference type="Pfam" id="PF00149">
    <property type="entry name" value="Metallophos"/>
    <property type="match status" value="1"/>
</dbReference>
<dbReference type="PANTHER" id="PTHR31302:SF0">
    <property type="entry name" value="TRANSMEMBRANE PROTEIN WITH METALLOPHOSPHOESTERASE DOMAIN"/>
    <property type="match status" value="1"/>
</dbReference>
<keyword evidence="3" id="KW-1185">Reference proteome</keyword>
<dbReference type="STRING" id="502025.Hoch_0762"/>
<dbReference type="GO" id="GO:0016787">
    <property type="term" value="F:hydrolase activity"/>
    <property type="evidence" value="ECO:0007669"/>
    <property type="project" value="InterPro"/>
</dbReference>
<evidence type="ECO:0000259" key="1">
    <source>
        <dbReference type="Pfam" id="PF00149"/>
    </source>
</evidence>
<dbReference type="InterPro" id="IPR029052">
    <property type="entry name" value="Metallo-depent_PP-like"/>
</dbReference>
<dbReference type="Proteomes" id="UP000001880">
    <property type="component" value="Chromosome"/>
</dbReference>
<accession>D0LN08</accession>
<feature type="domain" description="Calcineurin-like phosphoesterase" evidence="1">
    <location>
        <begin position="1"/>
        <end position="231"/>
    </location>
</feature>
<dbReference type="InterPro" id="IPR051158">
    <property type="entry name" value="Metallophosphoesterase_sf"/>
</dbReference>
<reference evidence="2 3" key="1">
    <citation type="journal article" date="2010" name="Stand. Genomic Sci.">
        <title>Complete genome sequence of Haliangium ochraceum type strain (SMP-2).</title>
        <authorList>
            <consortium name="US DOE Joint Genome Institute (JGI-PGF)"/>
            <person name="Ivanova N."/>
            <person name="Daum C."/>
            <person name="Lang E."/>
            <person name="Abt B."/>
            <person name="Kopitz M."/>
            <person name="Saunders E."/>
            <person name="Lapidus A."/>
            <person name="Lucas S."/>
            <person name="Glavina Del Rio T."/>
            <person name="Nolan M."/>
            <person name="Tice H."/>
            <person name="Copeland A."/>
            <person name="Cheng J.F."/>
            <person name="Chen F."/>
            <person name="Bruce D."/>
            <person name="Goodwin L."/>
            <person name="Pitluck S."/>
            <person name="Mavromatis K."/>
            <person name="Pati A."/>
            <person name="Mikhailova N."/>
            <person name="Chen A."/>
            <person name="Palaniappan K."/>
            <person name="Land M."/>
            <person name="Hauser L."/>
            <person name="Chang Y.J."/>
            <person name="Jeffries C.D."/>
            <person name="Detter J.C."/>
            <person name="Brettin T."/>
            <person name="Rohde M."/>
            <person name="Goker M."/>
            <person name="Bristow J."/>
            <person name="Markowitz V."/>
            <person name="Eisen J.A."/>
            <person name="Hugenholtz P."/>
            <person name="Kyrpides N.C."/>
            <person name="Klenk H.P."/>
        </authorList>
    </citation>
    <scope>NUCLEOTIDE SEQUENCE [LARGE SCALE GENOMIC DNA]</scope>
    <source>
        <strain evidence="3">DSM 14365 / CIP 107738 / JCM 11303 / AJ 13395 / SMP-2</strain>
    </source>
</reference>
<dbReference type="OrthoDB" id="9780884at2"/>
<evidence type="ECO:0000313" key="2">
    <source>
        <dbReference type="EMBL" id="ACY13379.1"/>
    </source>
</evidence>
<dbReference type="RefSeq" id="WP_012826006.1">
    <property type="nucleotide sequence ID" value="NC_013440.1"/>
</dbReference>
<dbReference type="Gene3D" id="3.60.21.10">
    <property type="match status" value="1"/>
</dbReference>
<dbReference type="HOGENOM" id="CLU_1056724_0_0_7"/>
<gene>
    <name evidence="2" type="ordered locus">Hoch_0762</name>
</gene>
<organism evidence="2 3">
    <name type="scientific">Haliangium ochraceum (strain DSM 14365 / JCM 11303 / SMP-2)</name>
    <dbReference type="NCBI Taxonomy" id="502025"/>
    <lineage>
        <taxon>Bacteria</taxon>
        <taxon>Pseudomonadati</taxon>
        <taxon>Myxococcota</taxon>
        <taxon>Polyangia</taxon>
        <taxon>Haliangiales</taxon>
        <taxon>Kofleriaceae</taxon>
        <taxon>Haliangium</taxon>
    </lineage>
</organism>
<dbReference type="InterPro" id="IPR004843">
    <property type="entry name" value="Calcineurin-like_PHP"/>
</dbReference>
<dbReference type="KEGG" id="hoh:Hoch_0762"/>
<protein>
    <submittedName>
        <fullName evidence="2">Metallophosphoesterase</fullName>
    </submittedName>
</protein>
<sequence>MHLAWATDIHLNFLSDEQLFAFCSALAGADADAIAITGDIAEAPSLARYMTTMAERVNAPIYFVLGNHDFYRGDIASVRAQAEALTRTHARLWWMPTCGVVELSDDVALIGHDGWGDGRLGSGIHSPIMLNDFVHIADLRLWGAERMAKIAALGDEAAAHIRDMLTATASYRRVIVLTHVPPFREACWHEGEISDDDWLPWFTCKAVGDVLLEAAEAHPQRTIDVLCGHTHGAGMAQMRPNLRILTGGAEYGAPQVQPLLEV</sequence>
<dbReference type="AlphaFoldDB" id="D0LN08"/>
<dbReference type="EMBL" id="CP001804">
    <property type="protein sequence ID" value="ACY13379.1"/>
    <property type="molecule type" value="Genomic_DNA"/>
</dbReference>